<reference evidence="1 2" key="1">
    <citation type="submission" date="2019-05" db="EMBL/GenBank/DDBJ databases">
        <title>Another draft genome of Portunus trituberculatus and its Hox gene families provides insights of decapod evolution.</title>
        <authorList>
            <person name="Jeong J.-H."/>
            <person name="Song I."/>
            <person name="Kim S."/>
            <person name="Choi T."/>
            <person name="Kim D."/>
            <person name="Ryu S."/>
            <person name="Kim W."/>
        </authorList>
    </citation>
    <scope>NUCLEOTIDE SEQUENCE [LARGE SCALE GENOMIC DNA]</scope>
    <source>
        <tissue evidence="1">Muscle</tissue>
    </source>
</reference>
<protein>
    <submittedName>
        <fullName evidence="1">Uncharacterized protein</fullName>
    </submittedName>
</protein>
<dbReference type="Proteomes" id="UP000324222">
    <property type="component" value="Unassembled WGS sequence"/>
</dbReference>
<gene>
    <name evidence="1" type="ORF">E2C01_042774</name>
</gene>
<dbReference type="EMBL" id="VSRR010008592">
    <property type="protein sequence ID" value="MPC48987.1"/>
    <property type="molecule type" value="Genomic_DNA"/>
</dbReference>
<dbReference type="AlphaFoldDB" id="A0A5B7FUB0"/>
<sequence>MRRQGGGEKAAGTGVRLMSRLVNFGGSVLGRLFQIPRGGVIADWLALVGTCVIAKDCFSSPQHRQACIAHSIAFLKPFRLCYSNADIKSSVASGD</sequence>
<proteinExistence type="predicted"/>
<organism evidence="1 2">
    <name type="scientific">Portunus trituberculatus</name>
    <name type="common">Swimming crab</name>
    <name type="synonym">Neptunus trituberculatus</name>
    <dbReference type="NCBI Taxonomy" id="210409"/>
    <lineage>
        <taxon>Eukaryota</taxon>
        <taxon>Metazoa</taxon>
        <taxon>Ecdysozoa</taxon>
        <taxon>Arthropoda</taxon>
        <taxon>Crustacea</taxon>
        <taxon>Multicrustacea</taxon>
        <taxon>Malacostraca</taxon>
        <taxon>Eumalacostraca</taxon>
        <taxon>Eucarida</taxon>
        <taxon>Decapoda</taxon>
        <taxon>Pleocyemata</taxon>
        <taxon>Brachyura</taxon>
        <taxon>Eubrachyura</taxon>
        <taxon>Portunoidea</taxon>
        <taxon>Portunidae</taxon>
        <taxon>Portuninae</taxon>
        <taxon>Portunus</taxon>
    </lineage>
</organism>
<comment type="caution">
    <text evidence="1">The sequence shown here is derived from an EMBL/GenBank/DDBJ whole genome shotgun (WGS) entry which is preliminary data.</text>
</comment>
<accession>A0A5B7FUB0</accession>
<keyword evidence="2" id="KW-1185">Reference proteome</keyword>
<evidence type="ECO:0000313" key="2">
    <source>
        <dbReference type="Proteomes" id="UP000324222"/>
    </source>
</evidence>
<evidence type="ECO:0000313" key="1">
    <source>
        <dbReference type="EMBL" id="MPC48987.1"/>
    </source>
</evidence>
<name>A0A5B7FUB0_PORTR</name>